<evidence type="ECO:0000313" key="2">
    <source>
        <dbReference type="EMBL" id="GAA09071.1"/>
    </source>
</evidence>
<dbReference type="AlphaFoldDB" id="F7VFC6"/>
<gene>
    <name evidence="2" type="ORF">ATPR_2075</name>
</gene>
<keyword evidence="1" id="KW-0812">Transmembrane</keyword>
<evidence type="ECO:0008006" key="4">
    <source>
        <dbReference type="Google" id="ProtNLM"/>
    </source>
</evidence>
<accession>F7VFC6</accession>
<protein>
    <recommendedName>
        <fullName evidence="4">Lipoprotein</fullName>
    </recommendedName>
</protein>
<feature type="transmembrane region" description="Helical" evidence="1">
    <location>
        <begin position="6"/>
        <end position="24"/>
    </location>
</feature>
<keyword evidence="1" id="KW-1133">Transmembrane helix</keyword>
<evidence type="ECO:0000313" key="3">
    <source>
        <dbReference type="Proteomes" id="UP000004319"/>
    </source>
</evidence>
<proteinExistence type="predicted"/>
<keyword evidence="1" id="KW-0472">Membrane</keyword>
<dbReference type="Proteomes" id="UP000004319">
    <property type="component" value="Unassembled WGS sequence"/>
</dbReference>
<evidence type="ECO:0000256" key="1">
    <source>
        <dbReference type="SAM" id="Phobius"/>
    </source>
</evidence>
<comment type="caution">
    <text evidence="2">The sequence shown here is derived from an EMBL/GenBank/DDBJ whole genome shotgun (WGS) entry which is preliminary data.</text>
</comment>
<name>F7VFC6_9PROT</name>
<organism evidence="2 3">
    <name type="scientific">Acetobacter tropicalis NBRC 101654</name>
    <dbReference type="NCBI Taxonomy" id="749388"/>
    <lineage>
        <taxon>Bacteria</taxon>
        <taxon>Pseudomonadati</taxon>
        <taxon>Pseudomonadota</taxon>
        <taxon>Alphaproteobacteria</taxon>
        <taxon>Acetobacterales</taxon>
        <taxon>Acetobacteraceae</taxon>
        <taxon>Acetobacter</taxon>
    </lineage>
</organism>
<dbReference type="EMBL" id="BABS01000065">
    <property type="protein sequence ID" value="GAA09071.1"/>
    <property type="molecule type" value="Genomic_DNA"/>
</dbReference>
<sequence>MPQKTLWSGVLAFSIMLVAGCLTVSKPTARSAVIAFSEATSCLFQYDVAQHTVKIASR</sequence>
<reference evidence="2 3" key="1">
    <citation type="journal article" date="2011" name="Biochem. Biophys. Res. Commun.">
        <title>Increased number of Arginine-based salt bridges contributes to the thermotolerance of thermotolerant acetic acid bacteria, Acetobacter tropicalis SKU1100.</title>
        <authorList>
            <person name="Matsutani M."/>
            <person name="Hirakawa H."/>
            <person name="Nishikura M."/>
            <person name="Soemphol W."/>
            <person name="Ali I.A.I."/>
            <person name="Yakushi T."/>
            <person name="Matsushita K."/>
        </authorList>
    </citation>
    <scope>NUCLEOTIDE SEQUENCE [LARGE SCALE GENOMIC DNA]</scope>
    <source>
        <strain evidence="2 3">NBRC 101654</strain>
    </source>
</reference>
<dbReference type="PROSITE" id="PS51257">
    <property type="entry name" value="PROKAR_LIPOPROTEIN"/>
    <property type="match status" value="1"/>
</dbReference>